<keyword evidence="3" id="KW-0238">DNA-binding</keyword>
<gene>
    <name evidence="7" type="ORF">GCM10022223_32520</name>
</gene>
<protein>
    <recommendedName>
        <fullName evidence="6">HTH merR-type domain-containing protein</fullName>
    </recommendedName>
</protein>
<dbReference type="SMART" id="SM00422">
    <property type="entry name" value="HTH_MERR"/>
    <property type="match status" value="1"/>
</dbReference>
<evidence type="ECO:0000256" key="4">
    <source>
        <dbReference type="ARBA" id="ARBA00023163"/>
    </source>
</evidence>
<dbReference type="PROSITE" id="PS50937">
    <property type="entry name" value="HTH_MERR_2"/>
    <property type="match status" value="1"/>
</dbReference>
<evidence type="ECO:0000256" key="1">
    <source>
        <dbReference type="ARBA" id="ARBA00022491"/>
    </source>
</evidence>
<reference evidence="8" key="1">
    <citation type="journal article" date="2019" name="Int. J. Syst. Evol. Microbiol.">
        <title>The Global Catalogue of Microorganisms (GCM) 10K type strain sequencing project: providing services to taxonomists for standard genome sequencing and annotation.</title>
        <authorList>
            <consortium name="The Broad Institute Genomics Platform"/>
            <consortium name="The Broad Institute Genome Sequencing Center for Infectious Disease"/>
            <person name="Wu L."/>
            <person name="Ma J."/>
        </authorList>
    </citation>
    <scope>NUCLEOTIDE SEQUENCE [LARGE SCALE GENOMIC DNA]</scope>
    <source>
        <strain evidence="8">JCM 16902</strain>
    </source>
</reference>
<dbReference type="SUPFAM" id="SSF46955">
    <property type="entry name" value="Putative DNA-binding domain"/>
    <property type="match status" value="1"/>
</dbReference>
<evidence type="ECO:0000256" key="2">
    <source>
        <dbReference type="ARBA" id="ARBA00023015"/>
    </source>
</evidence>
<keyword evidence="4" id="KW-0804">Transcription</keyword>
<dbReference type="InterPro" id="IPR009061">
    <property type="entry name" value="DNA-bd_dom_put_sf"/>
</dbReference>
<dbReference type="Pfam" id="PF00376">
    <property type="entry name" value="MerR"/>
    <property type="match status" value="1"/>
</dbReference>
<keyword evidence="2" id="KW-0805">Transcription regulation</keyword>
<accession>A0ABP6ZQZ5</accession>
<feature type="domain" description="HTH merR-type" evidence="6">
    <location>
        <begin position="18"/>
        <end position="62"/>
    </location>
</feature>
<dbReference type="Gene3D" id="1.10.1660.10">
    <property type="match status" value="1"/>
</dbReference>
<feature type="region of interest" description="Disordered" evidence="5">
    <location>
        <begin position="43"/>
        <end position="62"/>
    </location>
</feature>
<proteinExistence type="predicted"/>
<comment type="caution">
    <text evidence="7">The sequence shown here is derived from an EMBL/GenBank/DDBJ whole genome shotgun (WGS) entry which is preliminary data.</text>
</comment>
<dbReference type="PANTHER" id="PTHR30204:SF69">
    <property type="entry name" value="MERR-FAMILY TRANSCRIPTIONAL REGULATOR"/>
    <property type="match status" value="1"/>
</dbReference>
<name>A0ABP6ZQZ5_9ACTN</name>
<dbReference type="InterPro" id="IPR047057">
    <property type="entry name" value="MerR_fam"/>
</dbReference>
<evidence type="ECO:0000313" key="7">
    <source>
        <dbReference type="EMBL" id="GAA3613825.1"/>
    </source>
</evidence>
<keyword evidence="8" id="KW-1185">Reference proteome</keyword>
<evidence type="ECO:0000259" key="6">
    <source>
        <dbReference type="PROSITE" id="PS50937"/>
    </source>
</evidence>
<evidence type="ECO:0000313" key="8">
    <source>
        <dbReference type="Proteomes" id="UP001501074"/>
    </source>
</evidence>
<dbReference type="InterPro" id="IPR000551">
    <property type="entry name" value="MerR-type_HTH_dom"/>
</dbReference>
<sequence length="62" mass="7231">MRARTRARKLMRSAERGAMRIGELADRTAVSIRSLRYYEEQGLLPPERNDGGRRTYTQYAVE</sequence>
<evidence type="ECO:0000256" key="3">
    <source>
        <dbReference type="ARBA" id="ARBA00023125"/>
    </source>
</evidence>
<organism evidence="7 8">
    <name type="scientific">Kineosporia mesophila</name>
    <dbReference type="NCBI Taxonomy" id="566012"/>
    <lineage>
        <taxon>Bacteria</taxon>
        <taxon>Bacillati</taxon>
        <taxon>Actinomycetota</taxon>
        <taxon>Actinomycetes</taxon>
        <taxon>Kineosporiales</taxon>
        <taxon>Kineosporiaceae</taxon>
        <taxon>Kineosporia</taxon>
    </lineage>
</organism>
<dbReference type="Proteomes" id="UP001501074">
    <property type="component" value="Unassembled WGS sequence"/>
</dbReference>
<keyword evidence="1" id="KW-0678">Repressor</keyword>
<evidence type="ECO:0000256" key="5">
    <source>
        <dbReference type="SAM" id="MobiDB-lite"/>
    </source>
</evidence>
<dbReference type="EMBL" id="BAAAZO010000005">
    <property type="protein sequence ID" value="GAA3613825.1"/>
    <property type="molecule type" value="Genomic_DNA"/>
</dbReference>
<dbReference type="PRINTS" id="PR00040">
    <property type="entry name" value="HTHMERR"/>
</dbReference>
<dbReference type="PANTHER" id="PTHR30204">
    <property type="entry name" value="REDOX-CYCLING DRUG-SENSING TRANSCRIPTIONAL ACTIVATOR SOXR"/>
    <property type="match status" value="1"/>
</dbReference>